<dbReference type="SUPFAM" id="SSF53474">
    <property type="entry name" value="alpha/beta-Hydrolases"/>
    <property type="match status" value="1"/>
</dbReference>
<evidence type="ECO:0000256" key="2">
    <source>
        <dbReference type="ARBA" id="ARBA00004240"/>
    </source>
</evidence>
<organism evidence="7">
    <name type="scientific">Anopheles funestus</name>
    <name type="common">African malaria mosquito</name>
    <dbReference type="NCBI Taxonomy" id="62324"/>
    <lineage>
        <taxon>Eukaryota</taxon>
        <taxon>Metazoa</taxon>
        <taxon>Ecdysozoa</taxon>
        <taxon>Arthropoda</taxon>
        <taxon>Hexapoda</taxon>
        <taxon>Insecta</taxon>
        <taxon>Pterygota</taxon>
        <taxon>Neoptera</taxon>
        <taxon>Endopterygota</taxon>
        <taxon>Diptera</taxon>
        <taxon>Nematocera</taxon>
        <taxon>Culicoidea</taxon>
        <taxon>Culicidae</taxon>
        <taxon>Anophelinae</taxon>
        <taxon>Anopheles</taxon>
    </lineage>
</organism>
<comment type="subcellular location">
    <subcellularLocation>
        <location evidence="2">Endoplasmic reticulum</location>
    </subcellularLocation>
    <subcellularLocation>
        <location evidence="3">Membrane</location>
    </subcellularLocation>
    <subcellularLocation>
        <location evidence="1">Mitochondrion</location>
    </subcellularLocation>
</comment>
<keyword evidence="5" id="KW-0496">Mitochondrion</keyword>
<dbReference type="InterPro" id="IPR029058">
    <property type="entry name" value="AB_hydrolase_fold"/>
</dbReference>
<evidence type="ECO:0000256" key="6">
    <source>
        <dbReference type="ARBA" id="ARBA00023136"/>
    </source>
</evidence>
<proteinExistence type="predicted"/>
<evidence type="ECO:0000313" key="7">
    <source>
        <dbReference type="EnsemblMetazoa" id="AFUN009967-PA"/>
    </source>
</evidence>
<name>A0A182RUK8_ANOFN</name>
<dbReference type="GO" id="GO:0005783">
    <property type="term" value="C:endoplasmic reticulum"/>
    <property type="evidence" value="ECO:0007669"/>
    <property type="project" value="UniProtKB-SubCell"/>
</dbReference>
<accession>A0A182RUK8</accession>
<dbReference type="GO" id="GO:0005739">
    <property type="term" value="C:mitochondrion"/>
    <property type="evidence" value="ECO:0007669"/>
    <property type="project" value="UniProtKB-SubCell"/>
</dbReference>
<dbReference type="PANTHER" id="PTHR48182">
    <property type="entry name" value="PROTEIN SERAC1"/>
    <property type="match status" value="1"/>
</dbReference>
<dbReference type="AlphaFoldDB" id="A0A182RUK8"/>
<dbReference type="VEuPathDB" id="VectorBase:AFUN009967"/>
<evidence type="ECO:0000256" key="5">
    <source>
        <dbReference type="ARBA" id="ARBA00023128"/>
    </source>
</evidence>
<protein>
    <recommendedName>
        <fullName evidence="8">Protein SERAC1</fullName>
    </recommendedName>
</protein>
<keyword evidence="4" id="KW-0256">Endoplasmic reticulum</keyword>
<dbReference type="VEuPathDB" id="VectorBase:AFUN2_012493"/>
<dbReference type="EnsemblMetazoa" id="AFUN009967-RA">
    <property type="protein sequence ID" value="AFUN009967-PA"/>
    <property type="gene ID" value="AFUN009967"/>
</dbReference>
<reference evidence="7" key="1">
    <citation type="submission" date="2020-05" db="UniProtKB">
        <authorList>
            <consortium name="EnsemblMetazoa"/>
        </authorList>
    </citation>
    <scope>IDENTIFICATION</scope>
    <source>
        <strain evidence="7">FUMOZ</strain>
    </source>
</reference>
<evidence type="ECO:0000256" key="4">
    <source>
        <dbReference type="ARBA" id="ARBA00022824"/>
    </source>
</evidence>
<dbReference type="STRING" id="62324.A0A182RUK8"/>
<evidence type="ECO:0008006" key="8">
    <source>
        <dbReference type="Google" id="ProtNLM"/>
    </source>
</evidence>
<dbReference type="GO" id="GO:0016020">
    <property type="term" value="C:membrane"/>
    <property type="evidence" value="ECO:0007669"/>
    <property type="project" value="UniProtKB-SubCell"/>
</dbReference>
<dbReference type="PANTHER" id="PTHR48182:SF2">
    <property type="entry name" value="PROTEIN SERAC1"/>
    <property type="match status" value="1"/>
</dbReference>
<dbReference type="InterPro" id="IPR052374">
    <property type="entry name" value="SERAC1"/>
</dbReference>
<keyword evidence="6" id="KW-0472">Membrane</keyword>
<sequence>MQIEYKKCTKLFSGCGVASLLGVLSYEAYRTYAALSSLVDTRVLDIDRKRPDYIYIKHHIYRQSLRERALDAENQHRLLNIVVQPFEKWWKALKHSVAWRLLRIAQQGDQSERLKAIHQLAQIDHLKDWDFQHLAQLCDHRTAISLARSNCDTRWFLPPRQYGVEKEMREVLVDMKSLLELLSPHKCAAYALEQTFGSSGHIREPDGDEVTYQMSPSRFEYDQLKQSLSALIHLTGLVGPEGKQHCRRIVDSGGLLMLLEAEKLFRGDIDMKLLISRLVGNLSACEGLGYEFYASGWIGILARWKRDVDMRMQVTADLTLENLDQDDPNGFRYAPKVYPLHPRGRQQAKPAVDVVFIHGLLGGVFVTWRQKDLKPQAASLLGKKHKNVHLVSTSSSSTIDVALQTPLDELPLTQTKWTNASEGHNRQGLPAASARWYKSWSAKKSSFEEDTVEVEEGIAPYRDELLTFQESTTAVPRDPSISDTETKELIEALQQEEPLGSDWTVVYPDVPLKADEDVRAGKASATADGTACSVSGDRWLQEPLESGPRSFCWPMEWLPKDFPSIRVLGLDYDSSLSQWSATGCPCEKYDGKLQKRAAEFLEKLATSDVGQDRPIIWVGHSMGGLLIKSIMVQALESPNPKVRRLAENSRVVMFLGTPHRGSGVAKLKQHTSALVWPSVEVQELEENSTQLLHLNKTFLRAVDGLGPRKPEIITLCEGRATVLTSFKLAIHVVPESSARIDAGDFYLTSEDHLNLSKPICRQSFLYQRLVGAIQDAMRHNGADSVKVAAAKVATNTAQQQQQQQQHIFHGTKKSSSSASALSVLYTQLKQFEQLMNVFI</sequence>
<evidence type="ECO:0000256" key="1">
    <source>
        <dbReference type="ARBA" id="ARBA00004173"/>
    </source>
</evidence>
<evidence type="ECO:0000256" key="3">
    <source>
        <dbReference type="ARBA" id="ARBA00004370"/>
    </source>
</evidence>
<dbReference type="Gene3D" id="3.40.50.1820">
    <property type="entry name" value="alpha/beta hydrolase"/>
    <property type="match status" value="1"/>
</dbReference>